<dbReference type="InterPro" id="IPR014284">
    <property type="entry name" value="RNA_pol_sigma-70_dom"/>
</dbReference>
<dbReference type="Gene3D" id="1.20.120.1810">
    <property type="match status" value="1"/>
</dbReference>
<dbReference type="InParanoid" id="A0A3N1G952"/>
<dbReference type="Pfam" id="PF04539">
    <property type="entry name" value="Sigma70_r3"/>
    <property type="match status" value="1"/>
</dbReference>
<dbReference type="InterPro" id="IPR014322">
    <property type="entry name" value="RNA_pol_sigma-B/F/G"/>
</dbReference>
<gene>
    <name evidence="7" type="ORF">EDC03_3250</name>
</gene>
<evidence type="ECO:0000256" key="4">
    <source>
        <dbReference type="ARBA" id="ARBA00023163"/>
    </source>
</evidence>
<keyword evidence="3" id="KW-0238">DNA-binding</keyword>
<keyword evidence="2" id="KW-0731">Sigma factor</keyword>
<dbReference type="InterPro" id="IPR000943">
    <property type="entry name" value="RNA_pol_sigma70"/>
</dbReference>
<dbReference type="SUPFAM" id="SSF88659">
    <property type="entry name" value="Sigma3 and sigma4 domains of RNA polymerase sigma factors"/>
    <property type="match status" value="2"/>
</dbReference>
<dbReference type="InterPro" id="IPR013325">
    <property type="entry name" value="RNA_pol_sigma_r2"/>
</dbReference>
<dbReference type="GO" id="GO:0006352">
    <property type="term" value="P:DNA-templated transcription initiation"/>
    <property type="evidence" value="ECO:0007669"/>
    <property type="project" value="InterPro"/>
</dbReference>
<dbReference type="PANTHER" id="PTHR30385:SF4">
    <property type="entry name" value="RNA POLYMERASE SIGMA-E FACTOR"/>
    <property type="match status" value="1"/>
</dbReference>
<evidence type="ECO:0000259" key="6">
    <source>
        <dbReference type="PROSITE" id="PS00715"/>
    </source>
</evidence>
<dbReference type="Proteomes" id="UP000276232">
    <property type="component" value="Unassembled WGS sequence"/>
</dbReference>
<dbReference type="RefSeq" id="WP_241967230.1">
    <property type="nucleotide sequence ID" value="NZ_RJKN01000010.1"/>
</dbReference>
<comment type="caution">
    <text evidence="7">The sequence shown here is derived from an EMBL/GenBank/DDBJ whole genome shotgun (WGS) entry which is preliminary data.</text>
</comment>
<dbReference type="PROSITE" id="PS00715">
    <property type="entry name" value="SIGMA70_1"/>
    <property type="match status" value="1"/>
</dbReference>
<evidence type="ECO:0000313" key="7">
    <source>
        <dbReference type="EMBL" id="ROP26780.1"/>
    </source>
</evidence>
<dbReference type="EMBL" id="RJKN01000010">
    <property type="protein sequence ID" value="ROP26780.1"/>
    <property type="molecule type" value="Genomic_DNA"/>
</dbReference>
<keyword evidence="4" id="KW-0804">Transcription</keyword>
<feature type="domain" description="RNA polymerase sigma-70" evidence="6">
    <location>
        <begin position="143"/>
        <end position="156"/>
    </location>
</feature>
<sequence>MTPVDRPVEPTAAVPPSPRSGPDVRRRRPAGARTATVPPPAAAPAPAPTVPAPAGPPRIEAGPAPVDVPLVVQLVRPTTTAPAPRTPLPPPVDAAAAAVAVLVALPAGHPGRPQAREAVVAAHLPLVEGLARRYTGRGEPYDDLVQVGTIGLITAVDRYDADRGVPLGAYAVPFVLGEIRRHFRDRGWAVRVPRRLQEHGRAVADARALLTQRLGRSPTVAELGRECRLDPELVLATLESAGAYATVPLDDDPDRAPAAAAAPDAALEHVEDRLVLRPLLDALPARERRILALRFVRGLSQSQIAAEVGISQMHVSRLLSRTLAQLRERLADDR</sequence>
<keyword evidence="1" id="KW-0805">Transcription regulation</keyword>
<dbReference type="Pfam" id="PF04545">
    <property type="entry name" value="Sigma70_r4"/>
    <property type="match status" value="1"/>
</dbReference>
<keyword evidence="8" id="KW-1185">Reference proteome</keyword>
<reference evidence="7 8" key="1">
    <citation type="journal article" date="2015" name="Stand. Genomic Sci.">
        <title>Genomic Encyclopedia of Bacterial and Archaeal Type Strains, Phase III: the genomes of soil and plant-associated and newly described type strains.</title>
        <authorList>
            <person name="Whitman W.B."/>
            <person name="Woyke T."/>
            <person name="Klenk H.P."/>
            <person name="Zhou Y."/>
            <person name="Lilburn T.G."/>
            <person name="Beck B.J."/>
            <person name="De Vos P."/>
            <person name="Vandamme P."/>
            <person name="Eisen J.A."/>
            <person name="Garrity G."/>
            <person name="Hugenholtz P."/>
            <person name="Kyrpides N.C."/>
        </authorList>
    </citation>
    <scope>NUCLEOTIDE SEQUENCE [LARGE SCALE GENOMIC DNA]</scope>
    <source>
        <strain evidence="7 8">CECT 7306</strain>
    </source>
</reference>
<dbReference type="InterPro" id="IPR007630">
    <property type="entry name" value="RNA_pol_sigma70_r4"/>
</dbReference>
<evidence type="ECO:0000256" key="3">
    <source>
        <dbReference type="ARBA" id="ARBA00023125"/>
    </source>
</evidence>
<feature type="region of interest" description="Disordered" evidence="5">
    <location>
        <begin position="1"/>
        <end position="62"/>
    </location>
</feature>
<dbReference type="SUPFAM" id="SSF88946">
    <property type="entry name" value="Sigma2 domain of RNA polymerase sigma factors"/>
    <property type="match status" value="1"/>
</dbReference>
<name>A0A3N1G952_9ACTN</name>
<dbReference type="GO" id="GO:0003677">
    <property type="term" value="F:DNA binding"/>
    <property type="evidence" value="ECO:0007669"/>
    <property type="project" value="UniProtKB-KW"/>
</dbReference>
<dbReference type="Gene3D" id="1.10.10.10">
    <property type="entry name" value="Winged helix-like DNA-binding domain superfamily/Winged helix DNA-binding domain"/>
    <property type="match status" value="2"/>
</dbReference>
<dbReference type="PRINTS" id="PR00046">
    <property type="entry name" value="SIGMA70FCT"/>
</dbReference>
<dbReference type="InterPro" id="IPR013324">
    <property type="entry name" value="RNA_pol_sigma_r3/r4-like"/>
</dbReference>
<evidence type="ECO:0000313" key="8">
    <source>
        <dbReference type="Proteomes" id="UP000276232"/>
    </source>
</evidence>
<dbReference type="Pfam" id="PF04542">
    <property type="entry name" value="Sigma70_r2"/>
    <property type="match status" value="1"/>
</dbReference>
<accession>A0A3N1G952</accession>
<dbReference type="InterPro" id="IPR007624">
    <property type="entry name" value="RNA_pol_sigma70_r3"/>
</dbReference>
<dbReference type="FunCoup" id="A0A3N1G952">
    <property type="interactions" value="6"/>
</dbReference>
<dbReference type="NCBIfam" id="TIGR02937">
    <property type="entry name" value="sigma70-ECF"/>
    <property type="match status" value="1"/>
</dbReference>
<feature type="compositionally biased region" description="Pro residues" evidence="5">
    <location>
        <begin position="37"/>
        <end position="56"/>
    </location>
</feature>
<dbReference type="InterPro" id="IPR007627">
    <property type="entry name" value="RNA_pol_sigma70_r2"/>
</dbReference>
<evidence type="ECO:0000256" key="1">
    <source>
        <dbReference type="ARBA" id="ARBA00023015"/>
    </source>
</evidence>
<evidence type="ECO:0000256" key="5">
    <source>
        <dbReference type="SAM" id="MobiDB-lite"/>
    </source>
</evidence>
<proteinExistence type="predicted"/>
<protein>
    <submittedName>
        <fullName evidence="7">RNA polymerase sigma-B factor</fullName>
    </submittedName>
</protein>
<dbReference type="NCBIfam" id="TIGR02980">
    <property type="entry name" value="SigBFG"/>
    <property type="match status" value="1"/>
</dbReference>
<dbReference type="CDD" id="cd06171">
    <property type="entry name" value="Sigma70_r4"/>
    <property type="match status" value="1"/>
</dbReference>
<evidence type="ECO:0000256" key="2">
    <source>
        <dbReference type="ARBA" id="ARBA00023082"/>
    </source>
</evidence>
<organism evidence="7 8">
    <name type="scientific">Pseudokineococcus lusitanus</name>
    <dbReference type="NCBI Taxonomy" id="763993"/>
    <lineage>
        <taxon>Bacteria</taxon>
        <taxon>Bacillati</taxon>
        <taxon>Actinomycetota</taxon>
        <taxon>Actinomycetes</taxon>
        <taxon>Kineosporiales</taxon>
        <taxon>Kineosporiaceae</taxon>
        <taxon>Pseudokineococcus</taxon>
    </lineage>
</organism>
<dbReference type="GO" id="GO:0016987">
    <property type="term" value="F:sigma factor activity"/>
    <property type="evidence" value="ECO:0007669"/>
    <property type="project" value="UniProtKB-KW"/>
</dbReference>
<dbReference type="PANTHER" id="PTHR30385">
    <property type="entry name" value="SIGMA FACTOR F FLAGELLAR"/>
    <property type="match status" value="1"/>
</dbReference>
<dbReference type="AlphaFoldDB" id="A0A3N1G952"/>
<dbReference type="InterPro" id="IPR036388">
    <property type="entry name" value="WH-like_DNA-bd_sf"/>
</dbReference>